<gene>
    <name evidence="7" type="ORF">SD72_03235</name>
</gene>
<dbReference type="Proteomes" id="UP000032120">
    <property type="component" value="Unassembled WGS sequence"/>
</dbReference>
<evidence type="ECO:0000313" key="8">
    <source>
        <dbReference type="Proteomes" id="UP000032120"/>
    </source>
</evidence>
<protein>
    <submittedName>
        <fullName evidence="7">Cytochrome C oxidase assembly protein CtaG</fullName>
    </submittedName>
</protein>
<feature type="transmembrane region" description="Helical" evidence="6">
    <location>
        <begin position="83"/>
        <end position="103"/>
    </location>
</feature>
<reference evidence="7 8" key="1">
    <citation type="submission" date="2015-01" db="EMBL/GenBank/DDBJ databases">
        <title>Draft genome sequence of Leucobacter komagatae strain VKM ST2845.</title>
        <authorList>
            <person name="Karlyshev A.V."/>
            <person name="Kudryashova E.B."/>
        </authorList>
    </citation>
    <scope>NUCLEOTIDE SEQUENCE [LARGE SCALE GENOMIC DNA]</scope>
    <source>
        <strain evidence="7 8">VKM ST2845</strain>
    </source>
</reference>
<keyword evidence="4 6" id="KW-1133">Transmembrane helix</keyword>
<keyword evidence="8" id="KW-1185">Reference proteome</keyword>
<dbReference type="InterPro" id="IPR019108">
    <property type="entry name" value="Caa3_assmbl_CtaG-rel"/>
</dbReference>
<keyword evidence="5 6" id="KW-0472">Membrane</keyword>
<comment type="subcellular location">
    <subcellularLocation>
        <location evidence="1">Cell membrane</location>
        <topology evidence="1">Multi-pass membrane protein</topology>
    </subcellularLocation>
</comment>
<feature type="transmembrane region" description="Helical" evidence="6">
    <location>
        <begin position="53"/>
        <end position="71"/>
    </location>
</feature>
<evidence type="ECO:0000256" key="4">
    <source>
        <dbReference type="ARBA" id="ARBA00022989"/>
    </source>
</evidence>
<evidence type="ECO:0000256" key="1">
    <source>
        <dbReference type="ARBA" id="ARBA00004651"/>
    </source>
</evidence>
<dbReference type="OrthoDB" id="5241646at2"/>
<evidence type="ECO:0000256" key="6">
    <source>
        <dbReference type="SAM" id="Phobius"/>
    </source>
</evidence>
<feature type="transmembrane region" description="Helical" evidence="6">
    <location>
        <begin position="27"/>
        <end position="46"/>
    </location>
</feature>
<sequence>MNPTSRAVTSTLEIADLVTFNVTSVPLLGWLAVACLIAYLAGAISLWARGRRWTVPGTISFVLGCLAWFAATGLGVNQYADDLVTALVFQQITLFVAAPPLLLMGSPGKLLLRTTPHVGPGKWVVRAAIAAQRSRAAWILLHPMVAIIIAIAAFPGLYFTDAISWVMATPGGHQTLLALLLVLGIIGGAPLWALDPLPRSPSFGMRMVSAFLELQIHALFGLVLIRSASGMLSWYSTEPEGWGITRAFDQSLSGSLVWTYGQLPLLIVLIFTLSKWRSRDLRVARHRAPAEDAALDEYNAYLAKFHEHEAREDNRKGSA</sequence>
<evidence type="ECO:0000256" key="3">
    <source>
        <dbReference type="ARBA" id="ARBA00022692"/>
    </source>
</evidence>
<comment type="caution">
    <text evidence="7">The sequence shown here is derived from an EMBL/GenBank/DDBJ whole genome shotgun (WGS) entry which is preliminary data.</text>
</comment>
<accession>A0A0D0IUM2</accession>
<dbReference type="GO" id="GO:0005886">
    <property type="term" value="C:plasma membrane"/>
    <property type="evidence" value="ECO:0007669"/>
    <property type="project" value="UniProtKB-SubCell"/>
</dbReference>
<organism evidence="7 8">
    <name type="scientific">Leucobacter komagatae</name>
    <dbReference type="NCBI Taxonomy" id="55969"/>
    <lineage>
        <taxon>Bacteria</taxon>
        <taxon>Bacillati</taxon>
        <taxon>Actinomycetota</taxon>
        <taxon>Actinomycetes</taxon>
        <taxon>Micrococcales</taxon>
        <taxon>Microbacteriaceae</taxon>
        <taxon>Leucobacter</taxon>
    </lineage>
</organism>
<proteinExistence type="predicted"/>
<dbReference type="EMBL" id="JXSQ01000003">
    <property type="protein sequence ID" value="KIP53283.1"/>
    <property type="molecule type" value="Genomic_DNA"/>
</dbReference>
<dbReference type="AlphaFoldDB" id="A0A0D0IUM2"/>
<name>A0A0D0IUM2_9MICO</name>
<keyword evidence="3 6" id="KW-0812">Transmembrane</keyword>
<feature type="transmembrane region" description="Helical" evidence="6">
    <location>
        <begin position="214"/>
        <end position="235"/>
    </location>
</feature>
<feature type="transmembrane region" description="Helical" evidence="6">
    <location>
        <begin position="136"/>
        <end position="156"/>
    </location>
</feature>
<evidence type="ECO:0000256" key="5">
    <source>
        <dbReference type="ARBA" id="ARBA00023136"/>
    </source>
</evidence>
<keyword evidence="2" id="KW-1003">Cell membrane</keyword>
<feature type="transmembrane region" description="Helical" evidence="6">
    <location>
        <begin position="176"/>
        <end position="194"/>
    </location>
</feature>
<evidence type="ECO:0000313" key="7">
    <source>
        <dbReference type="EMBL" id="KIP53283.1"/>
    </source>
</evidence>
<dbReference type="Pfam" id="PF09678">
    <property type="entry name" value="Caa3_CtaG"/>
    <property type="match status" value="1"/>
</dbReference>
<feature type="transmembrane region" description="Helical" evidence="6">
    <location>
        <begin position="255"/>
        <end position="273"/>
    </location>
</feature>
<dbReference type="PROSITE" id="PS51257">
    <property type="entry name" value="PROKAR_LIPOPROTEIN"/>
    <property type="match status" value="1"/>
</dbReference>
<dbReference type="RefSeq" id="WP_042543006.1">
    <property type="nucleotide sequence ID" value="NZ_JXSQ01000003.1"/>
</dbReference>
<evidence type="ECO:0000256" key="2">
    <source>
        <dbReference type="ARBA" id="ARBA00022475"/>
    </source>
</evidence>